<evidence type="ECO:0000313" key="1">
    <source>
        <dbReference type="EMBL" id="SIQ62241.1"/>
    </source>
</evidence>
<evidence type="ECO:0008006" key="3">
    <source>
        <dbReference type="Google" id="ProtNLM"/>
    </source>
</evidence>
<dbReference type="AlphaFoldDB" id="A0A8G2CJW2"/>
<evidence type="ECO:0000313" key="2">
    <source>
        <dbReference type="Proteomes" id="UP000186308"/>
    </source>
</evidence>
<dbReference type="OrthoDB" id="7933911at2"/>
<dbReference type="RefSeq" id="WP_029310996.1">
    <property type="nucleotide sequence ID" value="NZ_DAOMCH010000011.1"/>
</dbReference>
<keyword evidence="2" id="KW-1185">Reference proteome</keyword>
<comment type="caution">
    <text evidence="1">The sequence shown here is derived from an EMBL/GenBank/DDBJ whole genome shotgun (WGS) entry which is preliminary data.</text>
</comment>
<reference evidence="1 2" key="1">
    <citation type="submission" date="2017-01" db="EMBL/GenBank/DDBJ databases">
        <authorList>
            <person name="Varghese N."/>
            <person name="Submissions S."/>
        </authorList>
    </citation>
    <scope>NUCLEOTIDE SEQUENCE [LARGE SCALE GENOMIC DNA]</scope>
    <source>
        <strain evidence="1 2">ATCC 35905</strain>
    </source>
</reference>
<dbReference type="InterPro" id="IPR025148">
    <property type="entry name" value="AtzG-like"/>
</dbReference>
<accession>A0A8G2CJW2</accession>
<gene>
    <name evidence="1" type="ORF">SAMN05421828_10727</name>
</gene>
<dbReference type="Proteomes" id="UP000186308">
    <property type="component" value="Unassembled WGS sequence"/>
</dbReference>
<name>A0A8G2CJW2_ACIRU</name>
<dbReference type="Pfam" id="PF13318">
    <property type="entry name" value="AtzG-like"/>
    <property type="match status" value="1"/>
</dbReference>
<sequence>MTQDIPAYVDAAASLLGLPIAPAHRDAVIEAMTMIMAQAELVLAFDLPHAIEAAPRFMPC</sequence>
<organism evidence="1 2">
    <name type="scientific">Acidiphilium rubrum</name>
    <dbReference type="NCBI Taxonomy" id="526"/>
    <lineage>
        <taxon>Bacteria</taxon>
        <taxon>Pseudomonadati</taxon>
        <taxon>Pseudomonadota</taxon>
        <taxon>Alphaproteobacteria</taxon>
        <taxon>Acetobacterales</taxon>
        <taxon>Acidocellaceae</taxon>
        <taxon>Acidiphilium</taxon>
    </lineage>
</organism>
<protein>
    <recommendedName>
        <fullName evidence="3">DUF4089 domain-containing protein</fullName>
    </recommendedName>
</protein>
<dbReference type="EMBL" id="FTNE01000007">
    <property type="protein sequence ID" value="SIQ62241.1"/>
    <property type="molecule type" value="Genomic_DNA"/>
</dbReference>
<proteinExistence type="predicted"/>